<keyword evidence="1" id="KW-0862">Zinc</keyword>
<keyword evidence="1" id="KW-0863">Zinc-finger</keyword>
<proteinExistence type="predicted"/>
<dbReference type="PANTHER" id="PTHR46565:SF22">
    <property type="entry name" value="COLD SHOCK DOMAIN-CONTAINING PROTEIN 3-LIKE"/>
    <property type="match status" value="1"/>
</dbReference>
<evidence type="ECO:0000259" key="4">
    <source>
        <dbReference type="PROSITE" id="PS51857"/>
    </source>
</evidence>
<feature type="compositionally biased region" description="Gly residues" evidence="2">
    <location>
        <begin position="92"/>
        <end position="102"/>
    </location>
</feature>
<dbReference type="InterPro" id="IPR011129">
    <property type="entry name" value="CSD"/>
</dbReference>
<dbReference type="InterPro" id="IPR036875">
    <property type="entry name" value="Znf_CCHC_sf"/>
</dbReference>
<dbReference type="InterPro" id="IPR002059">
    <property type="entry name" value="CSP_DNA-bd"/>
</dbReference>
<sequence length="310" mass="33247">MAEQQEERQQSRSAGKVLWFNDQKGFGFIRPDDESEDLFVHQSSIKSDGYRSLAEGESVEFTVSQGNGGKTQAVDVTAIGGSPISKRDRRGGGGGGFGGGWRGGNERRNGNGCYNCGDLNHLARDCSKNASNYNDSDNYNNVPNGGGGSSYCYNCGEAGHFARDCKRDSGGFGGGGAGKCYNCGKYGHFARECNRNIGGSGSGGGSCFVCGGFGHLARDCDNNREVKCFNCGEAGHYARECANSSGKKERSFINVHNCEQMQLYSLARAAVRCWNPANITHGFHSSTRRVNSCLCSNILVRSLLGSHFLH</sequence>
<feature type="region of interest" description="Disordered" evidence="2">
    <location>
        <begin position="81"/>
        <end position="102"/>
    </location>
</feature>
<protein>
    <submittedName>
        <fullName evidence="6">Glycine-rich protein 2-like isoform X1</fullName>
    </submittedName>
</protein>
<dbReference type="RefSeq" id="XP_021275214.1">
    <property type="nucleotide sequence ID" value="XM_021419539.1"/>
</dbReference>
<feature type="domain" description="CSD" evidence="4">
    <location>
        <begin position="12"/>
        <end position="78"/>
    </location>
</feature>
<evidence type="ECO:0000313" key="6">
    <source>
        <dbReference type="RefSeq" id="XP_021275214.1"/>
    </source>
</evidence>
<dbReference type="PROSITE" id="PS50158">
    <property type="entry name" value="ZF_CCHC"/>
    <property type="match status" value="5"/>
</dbReference>
<dbReference type="SMART" id="SM00343">
    <property type="entry name" value="ZnF_C2HC"/>
    <property type="match status" value="5"/>
</dbReference>
<dbReference type="AlphaFoldDB" id="A0A6J0ZLS3"/>
<feature type="domain" description="CCHC-type" evidence="3">
    <location>
        <begin position="113"/>
        <end position="128"/>
    </location>
</feature>
<name>A0A6J0ZLS3_9ROSI</name>
<dbReference type="GO" id="GO:0003676">
    <property type="term" value="F:nucleic acid binding"/>
    <property type="evidence" value="ECO:0007669"/>
    <property type="project" value="InterPro"/>
</dbReference>
<dbReference type="InterPro" id="IPR012340">
    <property type="entry name" value="NA-bd_OB-fold"/>
</dbReference>
<dbReference type="Pfam" id="PF00098">
    <property type="entry name" value="zf-CCHC"/>
    <property type="match status" value="5"/>
</dbReference>
<dbReference type="PROSITE" id="PS51857">
    <property type="entry name" value="CSD_2"/>
    <property type="match status" value="1"/>
</dbReference>
<dbReference type="CDD" id="cd04458">
    <property type="entry name" value="CSP_CDS"/>
    <property type="match status" value="1"/>
</dbReference>
<dbReference type="PROSITE" id="PS00352">
    <property type="entry name" value="CSD_1"/>
    <property type="match status" value="1"/>
</dbReference>
<evidence type="ECO:0000259" key="3">
    <source>
        <dbReference type="PROSITE" id="PS50158"/>
    </source>
</evidence>
<dbReference type="SUPFAM" id="SSF50249">
    <property type="entry name" value="Nucleic acid-binding proteins"/>
    <property type="match status" value="1"/>
</dbReference>
<dbReference type="InterPro" id="IPR019844">
    <property type="entry name" value="CSD_CS"/>
</dbReference>
<dbReference type="Gene3D" id="2.40.50.140">
    <property type="entry name" value="Nucleic acid-binding proteins"/>
    <property type="match status" value="1"/>
</dbReference>
<feature type="domain" description="CCHC-type" evidence="3">
    <location>
        <begin position="207"/>
        <end position="220"/>
    </location>
</feature>
<dbReference type="Pfam" id="PF00313">
    <property type="entry name" value="CSD"/>
    <property type="match status" value="1"/>
</dbReference>
<dbReference type="SMART" id="SM00357">
    <property type="entry name" value="CSP"/>
    <property type="match status" value="1"/>
</dbReference>
<feature type="domain" description="CCHC-type" evidence="3">
    <location>
        <begin position="227"/>
        <end position="241"/>
    </location>
</feature>
<dbReference type="PRINTS" id="PR00050">
    <property type="entry name" value="COLDSHOCK"/>
</dbReference>
<feature type="domain" description="CCHC-type" evidence="3">
    <location>
        <begin position="152"/>
        <end position="167"/>
    </location>
</feature>
<organism evidence="5 6">
    <name type="scientific">Herrania umbratica</name>
    <dbReference type="NCBI Taxonomy" id="108875"/>
    <lineage>
        <taxon>Eukaryota</taxon>
        <taxon>Viridiplantae</taxon>
        <taxon>Streptophyta</taxon>
        <taxon>Embryophyta</taxon>
        <taxon>Tracheophyta</taxon>
        <taxon>Spermatophyta</taxon>
        <taxon>Magnoliopsida</taxon>
        <taxon>eudicotyledons</taxon>
        <taxon>Gunneridae</taxon>
        <taxon>Pentapetalae</taxon>
        <taxon>rosids</taxon>
        <taxon>malvids</taxon>
        <taxon>Malvales</taxon>
        <taxon>Malvaceae</taxon>
        <taxon>Byttnerioideae</taxon>
        <taxon>Herrania</taxon>
    </lineage>
</organism>
<feature type="domain" description="CCHC-type" evidence="3">
    <location>
        <begin position="179"/>
        <end position="193"/>
    </location>
</feature>
<keyword evidence="1" id="KW-0479">Metal-binding</keyword>
<dbReference type="Gene3D" id="4.10.60.10">
    <property type="entry name" value="Zinc finger, CCHC-type"/>
    <property type="match status" value="3"/>
</dbReference>
<dbReference type="SUPFAM" id="SSF57756">
    <property type="entry name" value="Retrovirus zinc finger-like domains"/>
    <property type="match status" value="3"/>
</dbReference>
<gene>
    <name evidence="6" type="primary">LOC110409989</name>
</gene>
<accession>A0A6J0ZLS3</accession>
<evidence type="ECO:0000313" key="5">
    <source>
        <dbReference type="Proteomes" id="UP000504621"/>
    </source>
</evidence>
<dbReference type="GO" id="GO:0008270">
    <property type="term" value="F:zinc ion binding"/>
    <property type="evidence" value="ECO:0007669"/>
    <property type="project" value="UniProtKB-KW"/>
</dbReference>
<reference evidence="6" key="1">
    <citation type="submission" date="2025-08" db="UniProtKB">
        <authorList>
            <consortium name="RefSeq"/>
        </authorList>
    </citation>
    <scope>IDENTIFICATION</scope>
    <source>
        <tissue evidence="6">Leaf</tissue>
    </source>
</reference>
<evidence type="ECO:0000256" key="1">
    <source>
        <dbReference type="PROSITE-ProRule" id="PRU00047"/>
    </source>
</evidence>
<dbReference type="Proteomes" id="UP000504621">
    <property type="component" value="Unplaced"/>
</dbReference>
<evidence type="ECO:0000256" key="2">
    <source>
        <dbReference type="SAM" id="MobiDB-lite"/>
    </source>
</evidence>
<dbReference type="GeneID" id="110409989"/>
<keyword evidence="5" id="KW-1185">Reference proteome</keyword>
<dbReference type="PANTHER" id="PTHR46565">
    <property type="entry name" value="COLD SHOCK DOMAIN PROTEIN 2"/>
    <property type="match status" value="1"/>
</dbReference>
<dbReference type="OrthoDB" id="422005at2759"/>
<dbReference type="InterPro" id="IPR001878">
    <property type="entry name" value="Znf_CCHC"/>
</dbReference>